<protein>
    <submittedName>
        <fullName evidence="3">IS5 family transposase</fullName>
    </submittedName>
</protein>
<accession>A0ABT3ZI09</accession>
<dbReference type="PANTHER" id="PTHR30007:SF1">
    <property type="entry name" value="BLR1914 PROTEIN"/>
    <property type="match status" value="1"/>
</dbReference>
<feature type="domain" description="Transposase IS4-like" evidence="1">
    <location>
        <begin position="94"/>
        <end position="250"/>
    </location>
</feature>
<proteinExistence type="predicted"/>
<evidence type="ECO:0000259" key="2">
    <source>
        <dbReference type="Pfam" id="PF13340"/>
    </source>
</evidence>
<dbReference type="RefSeq" id="WP_267656607.1">
    <property type="nucleotide sequence ID" value="NZ_JAOVZR010000003.1"/>
</dbReference>
<feature type="domain" description="Insertion element IS402-like" evidence="2">
    <location>
        <begin position="9"/>
        <end position="82"/>
    </location>
</feature>
<evidence type="ECO:0000259" key="1">
    <source>
        <dbReference type="Pfam" id="PF01609"/>
    </source>
</evidence>
<dbReference type="NCBIfam" id="NF033580">
    <property type="entry name" value="transpos_IS5_3"/>
    <property type="match status" value="1"/>
</dbReference>
<dbReference type="Proteomes" id="UP001073227">
    <property type="component" value="Unassembled WGS sequence"/>
</dbReference>
<comment type="caution">
    <text evidence="3">The sequence shown here is derived from an EMBL/GenBank/DDBJ whole genome shotgun (WGS) entry which is preliminary data.</text>
</comment>
<name>A0ABT3ZI09_9HYPH</name>
<gene>
    <name evidence="3" type="ORF">OEG84_24895</name>
</gene>
<evidence type="ECO:0000313" key="4">
    <source>
        <dbReference type="Proteomes" id="UP001073227"/>
    </source>
</evidence>
<dbReference type="InterPro" id="IPR025161">
    <property type="entry name" value="IS402-like_dom"/>
</dbReference>
<dbReference type="PANTHER" id="PTHR30007">
    <property type="entry name" value="PHP DOMAIN PROTEIN"/>
    <property type="match status" value="1"/>
</dbReference>
<dbReference type="Pfam" id="PF01609">
    <property type="entry name" value="DDE_Tnp_1"/>
    <property type="match status" value="1"/>
</dbReference>
<sequence length="253" mass="28724">MGVLDRLILRDEQWERISPYIIGDDRTRGSSGRDNRMFVEAVLWIVRTGSPWRDLPDVFGDWNSVFRRFSRWSQKGIWWRIFAVMSDDPDFEYLIVDSIIIRAHQHAAGAKKGAGDQALGRSRGGLSTKIHMAVRGLGCPVHFTLTAGQWGDAPQAELLIKGLPADVVMADTAYDSDRLRNLIAEKGAIAVIPNNPSRAKKYPLDKQLYAQRHLVECCFSRLKQFRRVATRFEKTARNYLAVVTIAAIALWIR</sequence>
<reference evidence="3" key="1">
    <citation type="submission" date="2022-10" db="EMBL/GenBank/DDBJ databases">
        <title>Hoeflea sp. G2-23, isolated from marine algae.</title>
        <authorList>
            <person name="Kristyanto S."/>
            <person name="Kim J.M."/>
            <person name="Jeon C.O."/>
        </authorList>
    </citation>
    <scope>NUCLEOTIDE SEQUENCE</scope>
    <source>
        <strain evidence="3">G2-23</strain>
    </source>
</reference>
<dbReference type="Pfam" id="PF13340">
    <property type="entry name" value="DUF4096"/>
    <property type="match status" value="1"/>
</dbReference>
<organism evidence="3 4">
    <name type="scientific">Hoeflea algicola</name>
    <dbReference type="NCBI Taxonomy" id="2983763"/>
    <lineage>
        <taxon>Bacteria</taxon>
        <taxon>Pseudomonadati</taxon>
        <taxon>Pseudomonadota</taxon>
        <taxon>Alphaproteobacteria</taxon>
        <taxon>Hyphomicrobiales</taxon>
        <taxon>Rhizobiaceae</taxon>
        <taxon>Hoeflea</taxon>
    </lineage>
</organism>
<dbReference type="EMBL" id="JAOVZR010000003">
    <property type="protein sequence ID" value="MCY0150846.1"/>
    <property type="molecule type" value="Genomic_DNA"/>
</dbReference>
<evidence type="ECO:0000313" key="3">
    <source>
        <dbReference type="EMBL" id="MCY0150846.1"/>
    </source>
</evidence>
<keyword evidence="4" id="KW-1185">Reference proteome</keyword>
<dbReference type="InterPro" id="IPR002559">
    <property type="entry name" value="Transposase_11"/>
</dbReference>